<keyword evidence="4" id="KW-1185">Reference proteome</keyword>
<dbReference type="InterPro" id="IPR013641">
    <property type="entry name" value="KTI12/PSTK"/>
</dbReference>
<dbReference type="Gene3D" id="3.40.50.300">
    <property type="entry name" value="P-loop containing nucleotide triphosphate hydrolases"/>
    <property type="match status" value="1"/>
</dbReference>
<keyword evidence="2" id="KW-0067">ATP-binding</keyword>
<dbReference type="EMBL" id="MTYJ01000013">
    <property type="protein sequence ID" value="OQV23231.1"/>
    <property type="molecule type" value="Genomic_DNA"/>
</dbReference>
<dbReference type="OrthoDB" id="9972657at2759"/>
<protein>
    <submittedName>
        <fullName evidence="3">L-seryl-tRNA(Sec) kinase</fullName>
    </submittedName>
</protein>
<dbReference type="PANTHER" id="PTHR20873:SF0">
    <property type="entry name" value="L-SERYL-TRNA(SEC) KINASE"/>
    <property type="match status" value="1"/>
</dbReference>
<dbReference type="GO" id="GO:0000049">
    <property type="term" value="F:tRNA binding"/>
    <property type="evidence" value="ECO:0007669"/>
    <property type="project" value="TreeGrafter"/>
</dbReference>
<keyword evidence="3" id="KW-0808">Transferase</keyword>
<name>A0A1W0X7K5_HYPEX</name>
<evidence type="ECO:0000256" key="1">
    <source>
        <dbReference type="ARBA" id="ARBA00022741"/>
    </source>
</evidence>
<dbReference type="PANTHER" id="PTHR20873">
    <property type="entry name" value="L-SERYL-TRNA(SEC) KINASE"/>
    <property type="match status" value="1"/>
</dbReference>
<keyword evidence="3" id="KW-0418">Kinase</keyword>
<reference evidence="4" key="1">
    <citation type="submission" date="2017-01" db="EMBL/GenBank/DDBJ databases">
        <title>Comparative genomics of anhydrobiosis in the tardigrade Hypsibius dujardini.</title>
        <authorList>
            <person name="Yoshida Y."/>
            <person name="Koutsovoulos G."/>
            <person name="Laetsch D."/>
            <person name="Stevens L."/>
            <person name="Kumar S."/>
            <person name="Horikawa D."/>
            <person name="Ishino K."/>
            <person name="Komine S."/>
            <person name="Tomita M."/>
            <person name="Blaxter M."/>
            <person name="Arakawa K."/>
        </authorList>
    </citation>
    <scope>NUCLEOTIDE SEQUENCE [LARGE SCALE GENOMIC DNA]</scope>
    <source>
        <strain evidence="4">Z151</strain>
    </source>
</reference>
<evidence type="ECO:0000313" key="3">
    <source>
        <dbReference type="EMBL" id="OQV23231.1"/>
    </source>
</evidence>
<dbReference type="GO" id="GO:0005524">
    <property type="term" value="F:ATP binding"/>
    <property type="evidence" value="ECO:0007669"/>
    <property type="project" value="UniProtKB-KW"/>
</dbReference>
<dbReference type="Proteomes" id="UP000192578">
    <property type="component" value="Unassembled WGS sequence"/>
</dbReference>
<dbReference type="AlphaFoldDB" id="A0A1W0X7K5"/>
<keyword evidence="1" id="KW-0547">Nucleotide-binding</keyword>
<gene>
    <name evidence="3" type="ORF">BV898_02961</name>
</gene>
<evidence type="ECO:0000256" key="2">
    <source>
        <dbReference type="ARBA" id="ARBA00022840"/>
    </source>
</evidence>
<dbReference type="InterPro" id="IPR027417">
    <property type="entry name" value="P-loop_NTPase"/>
</dbReference>
<dbReference type="InterPro" id="IPR052648">
    <property type="entry name" value="Ser-tRNA(Sec)_kinase"/>
</dbReference>
<dbReference type="SUPFAM" id="SSF52540">
    <property type="entry name" value="P-loop containing nucleoside triphosphate hydrolases"/>
    <property type="match status" value="1"/>
</dbReference>
<organism evidence="3 4">
    <name type="scientific">Hypsibius exemplaris</name>
    <name type="common">Freshwater tardigrade</name>
    <dbReference type="NCBI Taxonomy" id="2072580"/>
    <lineage>
        <taxon>Eukaryota</taxon>
        <taxon>Metazoa</taxon>
        <taxon>Ecdysozoa</taxon>
        <taxon>Tardigrada</taxon>
        <taxon>Eutardigrada</taxon>
        <taxon>Parachela</taxon>
        <taxon>Hypsibioidea</taxon>
        <taxon>Hypsibiidae</taxon>
        <taxon>Hypsibius</taxon>
    </lineage>
</organism>
<dbReference type="GO" id="GO:0016301">
    <property type="term" value="F:kinase activity"/>
    <property type="evidence" value="ECO:0007669"/>
    <property type="project" value="UniProtKB-KW"/>
</dbReference>
<evidence type="ECO:0000313" key="4">
    <source>
        <dbReference type="Proteomes" id="UP000192578"/>
    </source>
</evidence>
<accession>A0A1W0X7K5</accession>
<proteinExistence type="predicted"/>
<sequence>MADKRSKSLLITVFGLPGAGKSFLCKAIQDAILTKSSLSPTSASTIPTVITVSYDVLIPQIQPLLWKGQRRTVLSALSLIYRKSTDEKTTLDDESTEEATKMAETILQLNGLSFHSTAFRRPFVFLLDDNFYYRSMRYEVYQLAVTLRMGFRLIFIDGNCNICRERNARRSAPVPNEIFERMTGLLERPETKYRYEENSRDFKSNWQQEELDDAIACILNDTQTPFIWSKDLEGMKDMEEVGLKWKDGTTKGVNHTADLILRGLVAERLLAAAMIADRKVAAGNKRDDVANDVATIIACKRMVFLQFKKMDVTTLDMAMDRDHLKQWLSDAFEETYQKACSIFPTKEHLGT</sequence>
<comment type="caution">
    <text evidence="3">The sequence shown here is derived from an EMBL/GenBank/DDBJ whole genome shotgun (WGS) entry which is preliminary data.</text>
</comment>
<dbReference type="Pfam" id="PF08433">
    <property type="entry name" value="KTI12"/>
    <property type="match status" value="1"/>
</dbReference>